<organism evidence="1 2">
    <name type="scientific">Halogranum rubrum</name>
    <dbReference type="NCBI Taxonomy" id="553466"/>
    <lineage>
        <taxon>Archaea</taxon>
        <taxon>Methanobacteriati</taxon>
        <taxon>Methanobacteriota</taxon>
        <taxon>Stenosarchaea group</taxon>
        <taxon>Halobacteria</taxon>
        <taxon>Halobacteriales</taxon>
        <taxon>Haloferacaceae</taxon>
    </lineage>
</organism>
<gene>
    <name evidence="1" type="ORF">SAMN04487950_1992</name>
</gene>
<sequence>MPSRRRLLAAISSVAVAGMAGCSGSASGGSDTVDCHTSALVHGRGNVLDNGARGTVEEGDVRLAVPLSVDNVREYSISVLKVYDAAGNLVHAIPVSADDAELMANKAGVNEGQLLYEQSIGRRPFHGRYRVDAVNTSEESVDFVTIEFNCFSDVSD</sequence>
<keyword evidence="2" id="KW-1185">Reference proteome</keyword>
<dbReference type="EMBL" id="FOTC01000002">
    <property type="protein sequence ID" value="SFL02099.1"/>
    <property type="molecule type" value="Genomic_DNA"/>
</dbReference>
<accession>A0A1I4EAA2</accession>
<evidence type="ECO:0000313" key="1">
    <source>
        <dbReference type="EMBL" id="SFL02099.1"/>
    </source>
</evidence>
<dbReference type="RefSeq" id="WP_089868938.1">
    <property type="nucleotide sequence ID" value="NZ_FOTC01000002.1"/>
</dbReference>
<dbReference type="Proteomes" id="UP000199607">
    <property type="component" value="Unassembled WGS sequence"/>
</dbReference>
<name>A0A1I4EAA2_9EURY</name>
<protein>
    <submittedName>
        <fullName evidence="1">Uncharacterized protein</fullName>
    </submittedName>
</protein>
<evidence type="ECO:0000313" key="2">
    <source>
        <dbReference type="Proteomes" id="UP000199607"/>
    </source>
</evidence>
<dbReference type="AlphaFoldDB" id="A0A1I4EAA2"/>
<dbReference type="PROSITE" id="PS51257">
    <property type="entry name" value="PROKAR_LIPOPROTEIN"/>
    <property type="match status" value="1"/>
</dbReference>
<proteinExistence type="predicted"/>
<reference evidence="2" key="1">
    <citation type="submission" date="2016-10" db="EMBL/GenBank/DDBJ databases">
        <authorList>
            <person name="Varghese N."/>
            <person name="Submissions S."/>
        </authorList>
    </citation>
    <scope>NUCLEOTIDE SEQUENCE [LARGE SCALE GENOMIC DNA]</scope>
    <source>
        <strain evidence="2">CGMCC 1.7738</strain>
    </source>
</reference>